<comment type="subcellular location">
    <subcellularLocation>
        <location evidence="2">Cell membrane</location>
        <topology evidence="2">Single-pass type II membrane protein</topology>
    </subcellularLocation>
</comment>
<name>A0A1B6KZB7_9HEMI</name>
<dbReference type="GO" id="GO:0016485">
    <property type="term" value="P:protein processing"/>
    <property type="evidence" value="ECO:0007669"/>
    <property type="project" value="TreeGrafter"/>
</dbReference>
<evidence type="ECO:0000313" key="12">
    <source>
        <dbReference type="EMBL" id="JAT16760.1"/>
    </source>
</evidence>
<protein>
    <recommendedName>
        <fullName evidence="13">Peptidase M13 N-terminal domain-containing protein</fullName>
    </recommendedName>
</protein>
<dbReference type="InterPro" id="IPR042089">
    <property type="entry name" value="Peptidase_M13_dom_2"/>
</dbReference>
<keyword evidence="5" id="KW-0479">Metal-binding</keyword>
<evidence type="ECO:0000256" key="4">
    <source>
        <dbReference type="ARBA" id="ARBA00022670"/>
    </source>
</evidence>
<dbReference type="CDD" id="cd08662">
    <property type="entry name" value="M13"/>
    <property type="match status" value="1"/>
</dbReference>
<evidence type="ECO:0000256" key="1">
    <source>
        <dbReference type="ARBA" id="ARBA00001947"/>
    </source>
</evidence>
<dbReference type="PRINTS" id="PR00786">
    <property type="entry name" value="NEPRILYSIN"/>
</dbReference>
<keyword evidence="9" id="KW-1133">Transmembrane helix</keyword>
<accession>A0A1B6KZB7</accession>
<feature type="domain" description="Peptidase M13 C-terminal" evidence="10">
    <location>
        <begin position="631"/>
        <end position="835"/>
    </location>
</feature>
<evidence type="ECO:0000256" key="8">
    <source>
        <dbReference type="ARBA" id="ARBA00023049"/>
    </source>
</evidence>
<evidence type="ECO:0000256" key="5">
    <source>
        <dbReference type="ARBA" id="ARBA00022723"/>
    </source>
</evidence>
<keyword evidence="6" id="KW-0378">Hydrolase</keyword>
<evidence type="ECO:0000256" key="6">
    <source>
        <dbReference type="ARBA" id="ARBA00022801"/>
    </source>
</evidence>
<dbReference type="Pfam" id="PF05649">
    <property type="entry name" value="Peptidase_M13_N"/>
    <property type="match status" value="1"/>
</dbReference>
<evidence type="ECO:0008006" key="13">
    <source>
        <dbReference type="Google" id="ProtNLM"/>
    </source>
</evidence>
<dbReference type="InterPro" id="IPR024079">
    <property type="entry name" value="MetalloPept_cat_dom_sf"/>
</dbReference>
<sequence length="836" mass="95447">DLCKGSNMKSKWYDRMFLQTHLMLITAINLFQNSGCALADDVMHKPSPNHKLESPGARTVWSSGVGSDQDLVATTTTSRKRLRAGASRTRLKICIGILLLTTLCLFAACAFLIYTYLENFLNPPQLCTTAECIKAAATIINSMDTRASPCDDFYQFACGNFERDHPIPDSDFSEDWFTNRNHHAIRRVREYMEQNDTDDEARPVHQARIMFRACKDVEALEKLSLSPMMGFLEHLGLPLTPPLESSEATIGWQEAVAHIKRHIDKDIFIGFDVTSDPVNNTVNRLSVGMPGDSNPLPSHNEHSRIKRPPLRSLLARGGARRRGAWKDYIVKTMNHILEYNNRSVKALSSSVEEAAVRIMDFEKRIIILKENFTSTDPSKDDLPENMWVSELQKVTDEEVSSYAPSQVNWRKYLAVLFEDIEDLSLDLDDYDQLAVYNIDYLRALMRLLADTPDSTILLTVWWEVVFELAPHTSNYMRDLRTDFEEKTIGEVAPTSRPTHCAYVVYKLLDIAVGTVAATKSFLYDTKPKVNEMIDDIQVSFMKAVDRTTWIDKKTKAAIKDKVSVIKRRIGFPEWILDNAEVEDYYDTLEMYEKTHLENILTFLGRSVYGSFNNLHTYNVFNSSGFNPLEVNAAYSVQDNMIFVPLGMIQFPFYHLGLDALNYGAIGSILGHELVHALDTDGRKYDKLGNYRSWWSNNSISSFTQKVSCFVNKYSTYYVEDVDEWVDGNLTLGENIADNGGLRAALWGYHRRVARGGQEPRLPGLQQYDHDQLFYLAFANIWCENWSTQAMRWTLEGEHAPNYVRVMGTLSNSPEFGRTWNCPAESEMNPKQKCHVW</sequence>
<feature type="domain" description="Peptidase M13 N-terminal" evidence="11">
    <location>
        <begin position="149"/>
        <end position="572"/>
    </location>
</feature>
<dbReference type="PANTHER" id="PTHR11733">
    <property type="entry name" value="ZINC METALLOPROTEASE FAMILY M13 NEPRILYSIN-RELATED"/>
    <property type="match status" value="1"/>
</dbReference>
<gene>
    <name evidence="12" type="ORF">g.39845</name>
</gene>
<proteinExistence type="inferred from homology"/>
<dbReference type="GO" id="GO:0004222">
    <property type="term" value="F:metalloendopeptidase activity"/>
    <property type="evidence" value="ECO:0007669"/>
    <property type="project" value="InterPro"/>
</dbReference>
<reference evidence="12" key="1">
    <citation type="submission" date="2015-11" db="EMBL/GenBank/DDBJ databases">
        <title>De novo transcriptome assembly of four potential Pierce s Disease insect vectors from Arizona vineyards.</title>
        <authorList>
            <person name="Tassone E.E."/>
        </authorList>
    </citation>
    <scope>NUCLEOTIDE SEQUENCE</scope>
</reference>
<comment type="cofactor">
    <cofactor evidence="1">
        <name>Zn(2+)</name>
        <dbReference type="ChEBI" id="CHEBI:29105"/>
    </cofactor>
</comment>
<evidence type="ECO:0000259" key="10">
    <source>
        <dbReference type="Pfam" id="PF01431"/>
    </source>
</evidence>
<evidence type="ECO:0000256" key="7">
    <source>
        <dbReference type="ARBA" id="ARBA00022833"/>
    </source>
</evidence>
<keyword evidence="8" id="KW-0482">Metalloprotease</keyword>
<comment type="similarity">
    <text evidence="3">Belongs to the peptidase M13 family.</text>
</comment>
<keyword evidence="9" id="KW-0472">Membrane</keyword>
<dbReference type="GO" id="GO:0046872">
    <property type="term" value="F:metal ion binding"/>
    <property type="evidence" value="ECO:0007669"/>
    <property type="project" value="UniProtKB-KW"/>
</dbReference>
<dbReference type="InterPro" id="IPR018497">
    <property type="entry name" value="Peptidase_M13_C"/>
</dbReference>
<dbReference type="EMBL" id="GEBQ01023217">
    <property type="protein sequence ID" value="JAT16760.1"/>
    <property type="molecule type" value="Transcribed_RNA"/>
</dbReference>
<feature type="non-terminal residue" evidence="12">
    <location>
        <position position="1"/>
    </location>
</feature>
<dbReference type="SUPFAM" id="SSF55486">
    <property type="entry name" value="Metalloproteases ('zincins'), catalytic domain"/>
    <property type="match status" value="1"/>
</dbReference>
<dbReference type="PANTHER" id="PTHR11733:SF133">
    <property type="entry name" value="PHOSPHATE-REGULATING NEUTRAL ENDOPEPTIDASE PHEX"/>
    <property type="match status" value="1"/>
</dbReference>
<keyword evidence="4" id="KW-0645">Protease</keyword>
<dbReference type="InterPro" id="IPR008753">
    <property type="entry name" value="Peptidase_M13_N"/>
</dbReference>
<feature type="transmembrane region" description="Helical" evidence="9">
    <location>
        <begin position="93"/>
        <end position="117"/>
    </location>
</feature>
<dbReference type="InterPro" id="IPR000718">
    <property type="entry name" value="Peptidase_M13"/>
</dbReference>
<dbReference type="GO" id="GO:0005886">
    <property type="term" value="C:plasma membrane"/>
    <property type="evidence" value="ECO:0007669"/>
    <property type="project" value="UniProtKB-SubCell"/>
</dbReference>
<organism evidence="12">
    <name type="scientific">Graphocephala atropunctata</name>
    <dbReference type="NCBI Taxonomy" id="36148"/>
    <lineage>
        <taxon>Eukaryota</taxon>
        <taxon>Metazoa</taxon>
        <taxon>Ecdysozoa</taxon>
        <taxon>Arthropoda</taxon>
        <taxon>Hexapoda</taxon>
        <taxon>Insecta</taxon>
        <taxon>Pterygota</taxon>
        <taxon>Neoptera</taxon>
        <taxon>Paraneoptera</taxon>
        <taxon>Hemiptera</taxon>
        <taxon>Auchenorrhyncha</taxon>
        <taxon>Membracoidea</taxon>
        <taxon>Cicadellidae</taxon>
        <taxon>Cicadellinae</taxon>
        <taxon>Cicadellini</taxon>
        <taxon>Graphocephala</taxon>
    </lineage>
</organism>
<dbReference type="Gene3D" id="3.40.390.10">
    <property type="entry name" value="Collagenase (Catalytic Domain)"/>
    <property type="match status" value="1"/>
</dbReference>
<dbReference type="AlphaFoldDB" id="A0A1B6KZB7"/>
<evidence type="ECO:0000256" key="9">
    <source>
        <dbReference type="SAM" id="Phobius"/>
    </source>
</evidence>
<evidence type="ECO:0000256" key="2">
    <source>
        <dbReference type="ARBA" id="ARBA00004401"/>
    </source>
</evidence>
<evidence type="ECO:0000259" key="11">
    <source>
        <dbReference type="Pfam" id="PF05649"/>
    </source>
</evidence>
<dbReference type="Pfam" id="PF01431">
    <property type="entry name" value="Peptidase_M13"/>
    <property type="match status" value="1"/>
</dbReference>
<evidence type="ECO:0000256" key="3">
    <source>
        <dbReference type="ARBA" id="ARBA00007357"/>
    </source>
</evidence>
<keyword evidence="9" id="KW-0812">Transmembrane</keyword>
<keyword evidence="7" id="KW-0862">Zinc</keyword>
<dbReference type="PROSITE" id="PS51885">
    <property type="entry name" value="NEPRILYSIN"/>
    <property type="match status" value="1"/>
</dbReference>
<dbReference type="Gene3D" id="1.10.1380.10">
    <property type="entry name" value="Neutral endopeptidase , domain2"/>
    <property type="match status" value="1"/>
</dbReference>